<dbReference type="PANTHER" id="PTHR30015:SF7">
    <property type="entry name" value="TYPE IV METHYL-DIRECTED RESTRICTION ENZYME ECOKMRR"/>
    <property type="match status" value="1"/>
</dbReference>
<dbReference type="Pfam" id="PF04471">
    <property type="entry name" value="Mrr_cat"/>
    <property type="match status" value="1"/>
</dbReference>
<dbReference type="Gene3D" id="3.40.1350.10">
    <property type="match status" value="1"/>
</dbReference>
<evidence type="ECO:0000313" key="3">
    <source>
        <dbReference type="EMBL" id="SKA72274.1"/>
    </source>
</evidence>
<dbReference type="PANTHER" id="PTHR30015">
    <property type="entry name" value="MRR RESTRICTION SYSTEM PROTEIN"/>
    <property type="match status" value="1"/>
</dbReference>
<feature type="region of interest" description="Disordered" evidence="1">
    <location>
        <begin position="69"/>
        <end position="97"/>
    </location>
</feature>
<dbReference type="STRING" id="92487.SAMN02745130_01021"/>
<proteinExistence type="predicted"/>
<dbReference type="EMBL" id="FUYB01000003">
    <property type="protein sequence ID" value="SKA72274.1"/>
    <property type="molecule type" value="Genomic_DNA"/>
</dbReference>
<protein>
    <submittedName>
        <fullName evidence="3">Restriction system protein</fullName>
    </submittedName>
</protein>
<reference evidence="3 4" key="1">
    <citation type="submission" date="2017-02" db="EMBL/GenBank/DDBJ databases">
        <authorList>
            <person name="Peterson S.W."/>
        </authorList>
    </citation>
    <scope>NUCLEOTIDE SEQUENCE [LARGE SCALE GENOMIC DNA]</scope>
    <source>
        <strain evidence="3 4">ATCC 49788</strain>
    </source>
</reference>
<dbReference type="GO" id="GO:0009307">
    <property type="term" value="P:DNA restriction-modification system"/>
    <property type="evidence" value="ECO:0007669"/>
    <property type="project" value="InterPro"/>
</dbReference>
<name>A0A1T4W4M0_9GAMM</name>
<dbReference type="InterPro" id="IPR052906">
    <property type="entry name" value="Type_IV_Methyl-Rstrct_Enzyme"/>
</dbReference>
<evidence type="ECO:0000313" key="4">
    <source>
        <dbReference type="Proteomes" id="UP000190460"/>
    </source>
</evidence>
<dbReference type="InterPro" id="IPR011335">
    <property type="entry name" value="Restrct_endonuc-II-like"/>
</dbReference>
<evidence type="ECO:0000259" key="2">
    <source>
        <dbReference type="Pfam" id="PF04471"/>
    </source>
</evidence>
<gene>
    <name evidence="3" type="ORF">SAMN02745130_01021</name>
</gene>
<keyword evidence="4" id="KW-1185">Reference proteome</keyword>
<feature type="compositionally biased region" description="Basic and acidic residues" evidence="1">
    <location>
        <begin position="73"/>
        <end position="88"/>
    </location>
</feature>
<dbReference type="GO" id="GO:0003677">
    <property type="term" value="F:DNA binding"/>
    <property type="evidence" value="ECO:0007669"/>
    <property type="project" value="InterPro"/>
</dbReference>
<dbReference type="GO" id="GO:0015666">
    <property type="term" value="F:restriction endodeoxyribonuclease activity"/>
    <property type="evidence" value="ECO:0007669"/>
    <property type="project" value="TreeGrafter"/>
</dbReference>
<evidence type="ECO:0000256" key="1">
    <source>
        <dbReference type="SAM" id="MobiDB-lite"/>
    </source>
</evidence>
<accession>A0A1T4W4M0</accession>
<dbReference type="OrthoDB" id="9803736at2"/>
<dbReference type="AlphaFoldDB" id="A0A1T4W4M0"/>
<feature type="domain" description="Restriction endonuclease type IV Mrr" evidence="2">
    <location>
        <begin position="470"/>
        <end position="586"/>
    </location>
</feature>
<organism evidence="3 4">
    <name type="scientific">Thiothrix eikelboomii</name>
    <dbReference type="NCBI Taxonomy" id="92487"/>
    <lineage>
        <taxon>Bacteria</taxon>
        <taxon>Pseudomonadati</taxon>
        <taxon>Pseudomonadota</taxon>
        <taxon>Gammaproteobacteria</taxon>
        <taxon>Thiotrichales</taxon>
        <taxon>Thiotrichaceae</taxon>
        <taxon>Thiothrix</taxon>
    </lineage>
</organism>
<dbReference type="InterPro" id="IPR007560">
    <property type="entry name" value="Restrct_endonuc_IV_Mrr"/>
</dbReference>
<dbReference type="SUPFAM" id="SSF52980">
    <property type="entry name" value="Restriction endonuclease-like"/>
    <property type="match status" value="1"/>
</dbReference>
<sequence>MARVTYSIIVEHQGLGKWREIKGYDRYLVEQKARLQELQWSEQWYQKCLKEEQLQQKKAYAQAEQNRKQATLVEKEREKERQKQELEQLRQSAEDQTQEAQDTITAIQGILKHTLAINDAINWDGLKSYKPFNQREPLLRYIPEPSLQVYPKKPEFPLEPSRDDFKPKRTIMGKLIKSVRTKQDSSADSAYQDALLEYSTQVKEALSNWEKQCQVIGAKNNALQIAYEQQKSTTKQKYDIDFSRWESEKLQYEVRQVEENARIDQLKAAYFNKDSGAISDYCEMVLSASQYPDNFPQNFDLEYRDETGILIVNYALPALTDMPTLSEVKFVQSSRSFKESFLSEKAISSLYDEAIYQIALRTLHELFEADVLNALVAIVLNGSVTATDKTTGNLTTTCILSIQVKKEEFVKINLANVDPKACFKALKGVGSSKLHGMTAIAPILNISREDKRIVDSYDVADSLDSSVNLAAMDWEDFEHLIREVFGKEFSANGGEVKVTQASRDGGVDAIAFDPDPIRGGKIVIQAKRYTNTVGVSAVRDLFGTVQHEGATKGILVTTADYGPDAYEFIAGKPLSLLNGANLLYLLEKHGHQARIDIREAKKLMGSS</sequence>
<dbReference type="InterPro" id="IPR011856">
    <property type="entry name" value="tRNA_endonuc-like_dom_sf"/>
</dbReference>
<dbReference type="RefSeq" id="WP_078921506.1">
    <property type="nucleotide sequence ID" value="NZ_FUYB01000003.1"/>
</dbReference>
<dbReference type="Proteomes" id="UP000190460">
    <property type="component" value="Unassembled WGS sequence"/>
</dbReference>